<dbReference type="PANTHER" id="PTHR10073">
    <property type="entry name" value="DNA MISMATCH REPAIR PROTEIN MLH, PMS, MUTL"/>
    <property type="match status" value="1"/>
</dbReference>
<sequence>MNPTNSESISIQPINKNTVHQICSGQVVLNLATAVKELLENSLDAGATTIQIKLEEYGSESIEVIDNGCGVEEANFQALTLKHHTSKITGFNDLCSVETFGFRGEALSSLCALSDVTIVTQHKNAEIGASLKFNHQGIIISNTKIFRKVGTTVKVENLFCTLPVRRVEFIKNLKREFSKMCNILYAYGLQSVGVRIKCTNQVLKHKISSKDSKVEMVRKGAATIMDTKGDSVISNIRAIFGIKQGQNLMQIIEKLPGSATLSDFGLENEVLDAERFKLDGYISSCAHGCGRAASDRQFYYINMRPIDNPKIGKLVNEIYHQFNNHQAPFVVLNIKIAFGSFDVNVTPDKRQILIQNEKILLALLKESLISTFQNVPSTLEMQNVGILKHESKEEIGCLEKLKTNYTFSASQQSKRGESDRRIDKLLNLKLKSEISLMSKKRAALASSDKDDKVDGNENISFITPQKPIRISDKQNAIVQGDIPKPLTGNLKLYIKTESCKKDNFSEQSGHMKMPFENNNEIKRKIPECSPQIFDVSYKEEKLESEEIESKRMKFDLGLSEDEKNHRTTVILDVNLNGLTEMILKKKEQNERESKKNELMKFHAKIKRQNNEKAESELKRQIKKESFAQMDIIGQFNLGFIIVKLDTDIFIVDQHASDEKYNFETMRSNTVMQTQKMVVPETLELTVDKEELMVHRELVFKKNGFEFVFDETAVPTRRIKLTSIPLSKNVSFGKEDIDELLFLLEDAPEKVMFRPSRVESMFASRACRKSVMIGTPLNHNEMKKIVCQMGDIEQPWNCPHGRPTMRHLVNLGMIYTVK</sequence>
<dbReference type="InterPro" id="IPR042121">
    <property type="entry name" value="MutL_C_regsub"/>
</dbReference>
<dbReference type="Gene3D" id="3.30.230.10">
    <property type="match status" value="1"/>
</dbReference>
<keyword evidence="7" id="KW-1185">Reference proteome</keyword>
<name>A0ABR1AX45_POLSC</name>
<protein>
    <recommendedName>
        <fullName evidence="8">Mismatch repair endonuclease PMS2</fullName>
    </recommendedName>
</protein>
<evidence type="ECO:0000256" key="1">
    <source>
        <dbReference type="ARBA" id="ARBA00006082"/>
    </source>
</evidence>
<dbReference type="Pfam" id="PF01119">
    <property type="entry name" value="DNA_mis_repair"/>
    <property type="match status" value="1"/>
</dbReference>
<evidence type="ECO:0008006" key="8">
    <source>
        <dbReference type="Google" id="ProtNLM"/>
    </source>
</evidence>
<proteinExistence type="inferred from homology"/>
<keyword evidence="3" id="KW-0175">Coiled coil</keyword>
<dbReference type="InterPro" id="IPR036890">
    <property type="entry name" value="HATPase_C_sf"/>
</dbReference>
<dbReference type="InterPro" id="IPR014790">
    <property type="entry name" value="MutL_C"/>
</dbReference>
<evidence type="ECO:0000259" key="5">
    <source>
        <dbReference type="SMART" id="SM01340"/>
    </source>
</evidence>
<dbReference type="Gene3D" id="3.30.1540.20">
    <property type="entry name" value="MutL, C-terminal domain, dimerisation subdomain"/>
    <property type="match status" value="1"/>
</dbReference>
<dbReference type="PROSITE" id="PS00058">
    <property type="entry name" value="DNA_MISMATCH_REPAIR_1"/>
    <property type="match status" value="1"/>
</dbReference>
<gene>
    <name evidence="6" type="ORF">RUM44_002921</name>
</gene>
<dbReference type="InterPro" id="IPR013507">
    <property type="entry name" value="DNA_mismatch_S5_2-like"/>
</dbReference>
<evidence type="ECO:0000259" key="4">
    <source>
        <dbReference type="SMART" id="SM00853"/>
    </source>
</evidence>
<dbReference type="SUPFAM" id="SSF55874">
    <property type="entry name" value="ATPase domain of HSP90 chaperone/DNA topoisomerase II/histidine kinase"/>
    <property type="match status" value="1"/>
</dbReference>
<reference evidence="6 7" key="1">
    <citation type="submission" date="2023-09" db="EMBL/GenBank/DDBJ databases">
        <title>Genomes of two closely related lineages of the louse Polyplax serrata with different host specificities.</title>
        <authorList>
            <person name="Martinu J."/>
            <person name="Tarabai H."/>
            <person name="Stefka J."/>
            <person name="Hypsa V."/>
        </authorList>
    </citation>
    <scope>NUCLEOTIDE SEQUENCE [LARGE SCALE GENOMIC DNA]</scope>
    <source>
        <strain evidence="6">98ZLc_SE</strain>
    </source>
</reference>
<dbReference type="EMBL" id="JAWJWF010000007">
    <property type="protein sequence ID" value="KAK6630752.1"/>
    <property type="molecule type" value="Genomic_DNA"/>
</dbReference>
<dbReference type="CDD" id="cd03484">
    <property type="entry name" value="MutL_Trans_hPMS_2_like"/>
    <property type="match status" value="1"/>
</dbReference>
<dbReference type="Proteomes" id="UP001359485">
    <property type="component" value="Unassembled WGS sequence"/>
</dbReference>
<evidence type="ECO:0000313" key="6">
    <source>
        <dbReference type="EMBL" id="KAK6630752.1"/>
    </source>
</evidence>
<dbReference type="Pfam" id="PF08676">
    <property type="entry name" value="MutL_C"/>
    <property type="match status" value="1"/>
</dbReference>
<dbReference type="InterPro" id="IPR014762">
    <property type="entry name" value="DNA_mismatch_repair_CS"/>
</dbReference>
<dbReference type="SMART" id="SM00853">
    <property type="entry name" value="MutL_C"/>
    <property type="match status" value="1"/>
</dbReference>
<evidence type="ECO:0000256" key="2">
    <source>
        <dbReference type="ARBA" id="ARBA00022763"/>
    </source>
</evidence>
<keyword evidence="2" id="KW-0227">DNA damage</keyword>
<dbReference type="InterPro" id="IPR038973">
    <property type="entry name" value="MutL/Mlh/Pms-like"/>
</dbReference>
<dbReference type="InterPro" id="IPR042120">
    <property type="entry name" value="MutL_C_dimsub"/>
</dbReference>
<feature type="coiled-coil region" evidence="3">
    <location>
        <begin position="584"/>
        <end position="623"/>
    </location>
</feature>
<accession>A0ABR1AX45</accession>
<dbReference type="NCBIfam" id="TIGR00585">
    <property type="entry name" value="mutl"/>
    <property type="match status" value="1"/>
</dbReference>
<dbReference type="SMART" id="SM01340">
    <property type="entry name" value="DNA_mis_repair"/>
    <property type="match status" value="1"/>
</dbReference>
<dbReference type="SUPFAM" id="SSF118116">
    <property type="entry name" value="DNA mismatch repair protein MutL"/>
    <property type="match status" value="1"/>
</dbReference>
<dbReference type="PANTHER" id="PTHR10073:SF52">
    <property type="entry name" value="MISMATCH REPAIR ENDONUCLEASE PMS2"/>
    <property type="match status" value="1"/>
</dbReference>
<comment type="similarity">
    <text evidence="1">Belongs to the DNA mismatch repair MutL/HexB family.</text>
</comment>
<dbReference type="Gene3D" id="3.30.565.10">
    <property type="entry name" value="Histidine kinase-like ATPase, C-terminal domain"/>
    <property type="match status" value="1"/>
</dbReference>
<dbReference type="InterPro" id="IPR002099">
    <property type="entry name" value="MutL/Mlh/PMS"/>
</dbReference>
<evidence type="ECO:0000313" key="7">
    <source>
        <dbReference type="Proteomes" id="UP001359485"/>
    </source>
</evidence>
<dbReference type="InterPro" id="IPR014721">
    <property type="entry name" value="Ribsml_uS5_D2-typ_fold_subgr"/>
</dbReference>
<comment type="caution">
    <text evidence="6">The sequence shown here is derived from an EMBL/GenBank/DDBJ whole genome shotgun (WGS) entry which is preliminary data.</text>
</comment>
<dbReference type="Gene3D" id="3.30.1370.100">
    <property type="entry name" value="MutL, C-terminal domain, regulatory subdomain"/>
    <property type="match status" value="1"/>
</dbReference>
<dbReference type="InterPro" id="IPR037198">
    <property type="entry name" value="MutL_C_sf"/>
</dbReference>
<organism evidence="6 7">
    <name type="scientific">Polyplax serrata</name>
    <name type="common">Common mouse louse</name>
    <dbReference type="NCBI Taxonomy" id="468196"/>
    <lineage>
        <taxon>Eukaryota</taxon>
        <taxon>Metazoa</taxon>
        <taxon>Ecdysozoa</taxon>
        <taxon>Arthropoda</taxon>
        <taxon>Hexapoda</taxon>
        <taxon>Insecta</taxon>
        <taxon>Pterygota</taxon>
        <taxon>Neoptera</taxon>
        <taxon>Paraneoptera</taxon>
        <taxon>Psocodea</taxon>
        <taxon>Troctomorpha</taxon>
        <taxon>Phthiraptera</taxon>
        <taxon>Anoplura</taxon>
        <taxon>Polyplacidae</taxon>
        <taxon>Polyplax</taxon>
    </lineage>
</organism>
<feature type="domain" description="MutL C-terminal dimerisation" evidence="4">
    <location>
        <begin position="631"/>
        <end position="776"/>
    </location>
</feature>
<evidence type="ECO:0000256" key="3">
    <source>
        <dbReference type="SAM" id="Coils"/>
    </source>
</evidence>
<dbReference type="InterPro" id="IPR020568">
    <property type="entry name" value="Ribosomal_Su5_D2-typ_SF"/>
</dbReference>
<dbReference type="CDD" id="cd16926">
    <property type="entry name" value="HATPase_MutL-MLH-PMS-like"/>
    <property type="match status" value="1"/>
</dbReference>
<feature type="domain" description="DNA mismatch repair protein S5" evidence="5">
    <location>
        <begin position="236"/>
        <end position="373"/>
    </location>
</feature>
<dbReference type="Pfam" id="PF13589">
    <property type="entry name" value="HATPase_c_3"/>
    <property type="match status" value="1"/>
</dbReference>
<dbReference type="SUPFAM" id="SSF54211">
    <property type="entry name" value="Ribosomal protein S5 domain 2-like"/>
    <property type="match status" value="1"/>
</dbReference>